<feature type="region of interest" description="Disordered" evidence="2">
    <location>
        <begin position="122"/>
        <end position="174"/>
    </location>
</feature>
<feature type="domain" description="Alpha-ketoglutarate-dependent dioxygenase AlkB-like" evidence="3">
    <location>
        <begin position="260"/>
        <end position="386"/>
    </location>
</feature>
<evidence type="ECO:0000256" key="1">
    <source>
        <dbReference type="ARBA" id="ARBA00007879"/>
    </source>
</evidence>
<organism evidence="4 5">
    <name type="scientific">Riccia sorocarpa</name>
    <dbReference type="NCBI Taxonomy" id="122646"/>
    <lineage>
        <taxon>Eukaryota</taxon>
        <taxon>Viridiplantae</taxon>
        <taxon>Streptophyta</taxon>
        <taxon>Embryophyta</taxon>
        <taxon>Marchantiophyta</taxon>
        <taxon>Marchantiopsida</taxon>
        <taxon>Marchantiidae</taxon>
        <taxon>Marchantiales</taxon>
        <taxon>Ricciaceae</taxon>
        <taxon>Riccia</taxon>
    </lineage>
</organism>
<feature type="compositionally biased region" description="Low complexity" evidence="2">
    <location>
        <begin position="157"/>
        <end position="169"/>
    </location>
</feature>
<dbReference type="InterPro" id="IPR032857">
    <property type="entry name" value="ALKBH4"/>
</dbReference>
<dbReference type="Proteomes" id="UP001633002">
    <property type="component" value="Unassembled WGS sequence"/>
</dbReference>
<dbReference type="PANTHER" id="PTHR12463:SF1">
    <property type="entry name" value="2-OXOGLUTARATE AND FE-DEPENDENT OXYGENASE FAMILY PROTEIN"/>
    <property type="match status" value="1"/>
</dbReference>
<proteinExistence type="inferred from homology"/>
<protein>
    <recommendedName>
        <fullName evidence="3">Alpha-ketoglutarate-dependent dioxygenase AlkB-like domain-containing protein</fullName>
    </recommendedName>
</protein>
<feature type="compositionally biased region" description="Polar residues" evidence="2">
    <location>
        <begin position="10"/>
        <end position="19"/>
    </location>
</feature>
<dbReference type="Gene3D" id="2.60.120.590">
    <property type="entry name" value="Alpha-ketoglutarate-dependent dioxygenase AlkB-like"/>
    <property type="match status" value="1"/>
</dbReference>
<dbReference type="InterPro" id="IPR037151">
    <property type="entry name" value="AlkB-like_sf"/>
</dbReference>
<reference evidence="4 5" key="1">
    <citation type="submission" date="2024-09" db="EMBL/GenBank/DDBJ databases">
        <title>Chromosome-scale assembly of Riccia sorocarpa.</title>
        <authorList>
            <person name="Paukszto L."/>
        </authorList>
    </citation>
    <scope>NUCLEOTIDE SEQUENCE [LARGE SCALE GENOMIC DNA]</scope>
    <source>
        <strain evidence="4">LP-2024</strain>
        <tissue evidence="4">Aerial parts of the thallus</tissue>
    </source>
</reference>
<accession>A0ABD3GSZ6</accession>
<dbReference type="EMBL" id="JBJQOH010000006">
    <property type="protein sequence ID" value="KAL3682367.1"/>
    <property type="molecule type" value="Genomic_DNA"/>
</dbReference>
<evidence type="ECO:0000259" key="3">
    <source>
        <dbReference type="Pfam" id="PF13532"/>
    </source>
</evidence>
<name>A0ABD3GSZ6_9MARC</name>
<keyword evidence="5" id="KW-1185">Reference proteome</keyword>
<evidence type="ECO:0000256" key="2">
    <source>
        <dbReference type="SAM" id="MobiDB-lite"/>
    </source>
</evidence>
<evidence type="ECO:0000313" key="4">
    <source>
        <dbReference type="EMBL" id="KAL3682367.1"/>
    </source>
</evidence>
<dbReference type="AlphaFoldDB" id="A0ABD3GSZ6"/>
<dbReference type="InterPro" id="IPR027450">
    <property type="entry name" value="AlkB-like"/>
</dbReference>
<feature type="compositionally biased region" description="Polar residues" evidence="2">
    <location>
        <begin position="28"/>
        <end position="37"/>
    </location>
</feature>
<dbReference type="SUPFAM" id="SSF51197">
    <property type="entry name" value="Clavaminate synthase-like"/>
    <property type="match status" value="1"/>
</dbReference>
<comment type="caution">
    <text evidence="4">The sequence shown here is derived from an EMBL/GenBank/DDBJ whole genome shotgun (WGS) entry which is preliminary data.</text>
</comment>
<comment type="similarity">
    <text evidence="1">Belongs to the alkB family.</text>
</comment>
<feature type="compositionally biased region" description="Polar residues" evidence="2">
    <location>
        <begin position="122"/>
        <end position="132"/>
    </location>
</feature>
<feature type="compositionally biased region" description="Basic and acidic residues" evidence="2">
    <location>
        <begin position="139"/>
        <end position="156"/>
    </location>
</feature>
<dbReference type="PANTHER" id="PTHR12463">
    <property type="entry name" value="OXYGENASE-RELATED"/>
    <property type="match status" value="1"/>
</dbReference>
<gene>
    <name evidence="4" type="ORF">R1sor_000389</name>
</gene>
<dbReference type="Pfam" id="PF13532">
    <property type="entry name" value="2OG-FeII_Oxy_2"/>
    <property type="match status" value="1"/>
</dbReference>
<feature type="region of interest" description="Disordered" evidence="2">
    <location>
        <begin position="1"/>
        <end position="59"/>
    </location>
</feature>
<sequence length="397" mass="45129">MPPQKRKSSIHGQHPNSASRRQKRISSYFGTSSSDSQCRGRETSLVPPRPDNPNGSSLEKFLTLESPAVQANSFFSEFSFTDAFKDERNKAQEPALQTGDPNEARNVYSTCITAKLHQQTVEGELETSSGTGYTKRHVPQREKQGRELDFMEREDLSQSSSDSPSNCSSAHWQTEDGKNLEEQIIGFGARGTVGTGNLKIIPRRSLRAPQGHLLIENFITEEEEQYLLHCLDFDLYNPWKISRVNGVYIGKAFGVLSVRRSFHQAQLPPMPKFLKPFVERMRSQVPVLNEFCPNEMNAIDYRKALGHWLQAHMDDRQLSGTILVNLSLAGTCFMTYAEERDRKEAYRIKLAPRSLQVLTGDSRYRFTHGIHKEDLLSPRRVSMTFRQSIPLDNRSMG</sequence>
<evidence type="ECO:0000313" key="5">
    <source>
        <dbReference type="Proteomes" id="UP001633002"/>
    </source>
</evidence>